<gene>
    <name evidence="1" type="ORF">DIATSA_LOCUS13659</name>
</gene>
<accession>A0A9N9WIG0</accession>
<dbReference type="EMBL" id="OU893340">
    <property type="protein sequence ID" value="CAG9796466.1"/>
    <property type="molecule type" value="Genomic_DNA"/>
</dbReference>
<organism evidence="1 2">
    <name type="scientific">Diatraea saccharalis</name>
    <name type="common">sugarcane borer</name>
    <dbReference type="NCBI Taxonomy" id="40085"/>
    <lineage>
        <taxon>Eukaryota</taxon>
        <taxon>Metazoa</taxon>
        <taxon>Ecdysozoa</taxon>
        <taxon>Arthropoda</taxon>
        <taxon>Hexapoda</taxon>
        <taxon>Insecta</taxon>
        <taxon>Pterygota</taxon>
        <taxon>Neoptera</taxon>
        <taxon>Endopterygota</taxon>
        <taxon>Lepidoptera</taxon>
        <taxon>Glossata</taxon>
        <taxon>Ditrysia</taxon>
        <taxon>Pyraloidea</taxon>
        <taxon>Crambidae</taxon>
        <taxon>Crambinae</taxon>
        <taxon>Diatraea</taxon>
    </lineage>
</organism>
<dbReference type="Proteomes" id="UP001153714">
    <property type="component" value="Chromosome 9"/>
</dbReference>
<reference evidence="1" key="1">
    <citation type="submission" date="2021-12" db="EMBL/GenBank/DDBJ databases">
        <authorList>
            <person name="King R."/>
        </authorList>
    </citation>
    <scope>NUCLEOTIDE SEQUENCE</scope>
</reference>
<protein>
    <submittedName>
        <fullName evidence="1">Uncharacterized protein</fullName>
    </submittedName>
</protein>
<dbReference type="Pfam" id="PF03564">
    <property type="entry name" value="DUF1759"/>
    <property type="match status" value="1"/>
</dbReference>
<dbReference type="AlphaFoldDB" id="A0A9N9WIG0"/>
<proteinExistence type="predicted"/>
<dbReference type="InterPro" id="IPR005312">
    <property type="entry name" value="DUF1759"/>
</dbReference>
<evidence type="ECO:0000313" key="1">
    <source>
        <dbReference type="EMBL" id="CAG9796466.1"/>
    </source>
</evidence>
<reference evidence="1" key="2">
    <citation type="submission" date="2022-10" db="EMBL/GenBank/DDBJ databases">
        <authorList>
            <consortium name="ENA_rothamsted_submissions"/>
            <consortium name="culmorum"/>
            <person name="King R."/>
        </authorList>
    </citation>
    <scope>NUCLEOTIDE SEQUENCE</scope>
</reference>
<sequence length="143" mass="16895">MEFRDTFSSLIDKNNQIYHISKFHYLRASLEGSAAVVIKSIELSDSKYPIAWRLFCDRFDNKRLLIQNHVASLFNIEPMTRESSVNLKRLIDQVNKNLRSLEFLGEPIDHWDTLLIYIITQKFDVKTFRVWENTKVISLKTSQ</sequence>
<evidence type="ECO:0000313" key="2">
    <source>
        <dbReference type="Proteomes" id="UP001153714"/>
    </source>
</evidence>
<dbReference type="OrthoDB" id="5989194at2759"/>
<keyword evidence="2" id="KW-1185">Reference proteome</keyword>
<name>A0A9N9WIG0_9NEOP</name>